<evidence type="ECO:0000313" key="2">
    <source>
        <dbReference type="Proteomes" id="UP000274822"/>
    </source>
</evidence>
<dbReference type="Proteomes" id="UP000274822">
    <property type="component" value="Unassembled WGS sequence"/>
</dbReference>
<name>A0A433QL61_9FUNG</name>
<accession>A0A433QL61</accession>
<evidence type="ECO:0000313" key="1">
    <source>
        <dbReference type="EMBL" id="RUS30522.1"/>
    </source>
</evidence>
<dbReference type="AlphaFoldDB" id="A0A433QL61"/>
<dbReference type="EMBL" id="RBNJ01003788">
    <property type="protein sequence ID" value="RUS30522.1"/>
    <property type="molecule type" value="Genomic_DNA"/>
</dbReference>
<proteinExistence type="predicted"/>
<gene>
    <name evidence="1" type="ORF">BC938DRAFT_479285</name>
</gene>
<protein>
    <submittedName>
        <fullName evidence="1">Uncharacterized protein</fullName>
    </submittedName>
</protein>
<sequence>MLIVGEPELLTQVLGKYCGGTNDVNLNHTDLQFRGVAERNSSLRHEGTLAKYAATEVNSSLLRFCEDSKQF</sequence>
<organism evidence="1 2">
    <name type="scientific">Jimgerdemannia flammicorona</name>
    <dbReference type="NCBI Taxonomy" id="994334"/>
    <lineage>
        <taxon>Eukaryota</taxon>
        <taxon>Fungi</taxon>
        <taxon>Fungi incertae sedis</taxon>
        <taxon>Mucoromycota</taxon>
        <taxon>Mucoromycotina</taxon>
        <taxon>Endogonomycetes</taxon>
        <taxon>Endogonales</taxon>
        <taxon>Endogonaceae</taxon>
        <taxon>Jimgerdemannia</taxon>
    </lineage>
</organism>
<comment type="caution">
    <text evidence="1">The sequence shown here is derived from an EMBL/GenBank/DDBJ whole genome shotgun (WGS) entry which is preliminary data.</text>
</comment>
<reference evidence="1 2" key="1">
    <citation type="journal article" date="2018" name="New Phytol.">
        <title>Phylogenomics of Endogonaceae and evolution of mycorrhizas within Mucoromycota.</title>
        <authorList>
            <person name="Chang Y."/>
            <person name="Desiro A."/>
            <person name="Na H."/>
            <person name="Sandor L."/>
            <person name="Lipzen A."/>
            <person name="Clum A."/>
            <person name="Barry K."/>
            <person name="Grigoriev I.V."/>
            <person name="Martin F.M."/>
            <person name="Stajich J.E."/>
            <person name="Smith M.E."/>
            <person name="Bonito G."/>
            <person name="Spatafora J.W."/>
        </authorList>
    </citation>
    <scope>NUCLEOTIDE SEQUENCE [LARGE SCALE GENOMIC DNA]</scope>
    <source>
        <strain evidence="1 2">AD002</strain>
    </source>
</reference>
<keyword evidence="2" id="KW-1185">Reference proteome</keyword>